<dbReference type="Pfam" id="PF00378">
    <property type="entry name" value="ECH_1"/>
    <property type="match status" value="1"/>
</dbReference>
<keyword evidence="1" id="KW-0456">Lyase</keyword>
<gene>
    <name evidence="2" type="ORF">JOC77_001807</name>
</gene>
<proteinExistence type="predicted"/>
<evidence type="ECO:0000313" key="2">
    <source>
        <dbReference type="EMBL" id="MBM7692377.1"/>
    </source>
</evidence>
<dbReference type="PANTHER" id="PTHR11941:SF27">
    <property type="entry name" value="ETHYLMALONYL-COA DECARBOXYLASE"/>
    <property type="match status" value="1"/>
</dbReference>
<reference evidence="2 3" key="1">
    <citation type="submission" date="2021-01" db="EMBL/GenBank/DDBJ databases">
        <title>Genomic Encyclopedia of Type Strains, Phase IV (KMG-IV): sequencing the most valuable type-strain genomes for metagenomic binning, comparative biology and taxonomic classification.</title>
        <authorList>
            <person name="Goeker M."/>
        </authorList>
    </citation>
    <scope>NUCLEOTIDE SEQUENCE [LARGE SCALE GENOMIC DNA]</scope>
    <source>
        <strain evidence="2 3">DSM 105482</strain>
    </source>
</reference>
<dbReference type="SUPFAM" id="SSF52096">
    <property type="entry name" value="ClpP/crotonase"/>
    <property type="match status" value="1"/>
</dbReference>
<protein>
    <submittedName>
        <fullName evidence="2">Enoyl-CoA hydratase/carnithine racemase</fullName>
    </submittedName>
</protein>
<dbReference type="InterPro" id="IPR029045">
    <property type="entry name" value="ClpP/crotonase-like_dom_sf"/>
</dbReference>
<evidence type="ECO:0000256" key="1">
    <source>
        <dbReference type="ARBA" id="ARBA00023239"/>
    </source>
</evidence>
<evidence type="ECO:0000313" key="3">
    <source>
        <dbReference type="Proteomes" id="UP000823486"/>
    </source>
</evidence>
<dbReference type="CDD" id="cd06558">
    <property type="entry name" value="crotonase-like"/>
    <property type="match status" value="1"/>
</dbReference>
<comment type="caution">
    <text evidence="2">The sequence shown here is derived from an EMBL/GenBank/DDBJ whole genome shotgun (WGS) entry which is preliminary data.</text>
</comment>
<dbReference type="PANTHER" id="PTHR11941">
    <property type="entry name" value="ENOYL-COA HYDRATASE-RELATED"/>
    <property type="match status" value="1"/>
</dbReference>
<organism evidence="2 3">
    <name type="scientific">Peribacillus deserti</name>
    <dbReference type="NCBI Taxonomy" id="673318"/>
    <lineage>
        <taxon>Bacteria</taxon>
        <taxon>Bacillati</taxon>
        <taxon>Bacillota</taxon>
        <taxon>Bacilli</taxon>
        <taxon>Bacillales</taxon>
        <taxon>Bacillaceae</taxon>
        <taxon>Peribacillus</taxon>
    </lineage>
</organism>
<sequence>MENSVKTDLSRSGLLTIIINRPEKRNAINFEVMDGLELALELAEQDSSIKAVMIRGEGNQAFCAGGDLKEFHVLKTADDALVMLSRMGSILYRLLTFHKPTIANINGTAVGGGCEIAAACDIRLADRTAKLGFVQGNQGITTGWGGASILYEKLPVRAAFELLLGADVHTAEKAKELGFIDYIISENQDEGWDSLQSRLLSKEAPVLMAYKNLLVKKWEASGLLARINEEIKECSRLWETDVHFDAVKRFMDKK</sequence>
<keyword evidence="3" id="KW-1185">Reference proteome</keyword>
<dbReference type="EMBL" id="JAFBFI010000006">
    <property type="protein sequence ID" value="MBM7692377.1"/>
    <property type="molecule type" value="Genomic_DNA"/>
</dbReference>
<accession>A0ABS2QGV6</accession>
<name>A0ABS2QGV6_9BACI</name>
<dbReference type="Gene3D" id="3.90.226.10">
    <property type="entry name" value="2-enoyl-CoA Hydratase, Chain A, domain 1"/>
    <property type="match status" value="1"/>
</dbReference>
<dbReference type="RefSeq" id="WP_204541808.1">
    <property type="nucleotide sequence ID" value="NZ_JAFBFI010000006.1"/>
</dbReference>
<dbReference type="InterPro" id="IPR001753">
    <property type="entry name" value="Enoyl-CoA_hydra/iso"/>
</dbReference>
<dbReference type="Proteomes" id="UP000823486">
    <property type="component" value="Unassembled WGS sequence"/>
</dbReference>